<dbReference type="PANTHER" id="PTHR42899">
    <property type="entry name" value="SPERMATOGENESIS-ASSOCIATED PROTEIN 20"/>
    <property type="match status" value="1"/>
</dbReference>
<dbReference type="InterPro" id="IPR004879">
    <property type="entry name" value="Ssp411-like_TRX"/>
</dbReference>
<dbReference type="Gene3D" id="3.40.30.10">
    <property type="entry name" value="Glutaredoxin"/>
    <property type="match status" value="1"/>
</dbReference>
<keyword evidence="4" id="KW-1185">Reference proteome</keyword>
<dbReference type="SUPFAM" id="SSF52833">
    <property type="entry name" value="Thioredoxin-like"/>
    <property type="match status" value="1"/>
</dbReference>
<dbReference type="GO" id="GO:0005975">
    <property type="term" value="P:carbohydrate metabolic process"/>
    <property type="evidence" value="ECO:0007669"/>
    <property type="project" value="InterPro"/>
</dbReference>
<name>A0A9E7RRB2_METWO</name>
<sequence length="679" mass="77122">MKDDKFTNRLIHEKSPYLLQHAHNPVNWYPWGEEAFETARKHNKPVFLSIGYSTCHWCHVMARESFEDPEIADMLNEKFVAVKVDREERPDIDAVYMEACQMMTGTGGWPLTVITTPEGEPFFAGTYFPAEDRAGMPGLKTILERVALLWERDPGTVIETAGDVVRALKKQSRPGDVGLEIVERAFEALKRGFDRTHGGFGSDQKFPVPQHIHFLLRHHIKRKDEVALEMVNLTLERMRYGGIYDHLGYGFHRYAVEPSWTIPHFEKMLYDQALILTAYLDAFSVTGRELYRDTSLEITEYVLRDMQSPAGGFYSAEDAESEGVEGKYYLWRASEIRELLGDEAPLVMSYFNVLEDGNCAGELRGENILHVRSPEKVAEEYGITTDELRERIDNARRVLLERRLERTPPSRDDKVLTDWNGLMIGALARCHRITGSPEALKSSRKCLGFIRNNLWVDGRLMHRYREGEAAIGGSLDDHAFLIWGLLEMYDATFKEKYLKMALELSEVLKENFMAPDGGFYFTNDSCGLIVRRKDSLEGAIPSGNSVHMLNLLRLGSILEDDELTGMARGIVSAFASRIKSAPSAHTFLLSHLEWALKGGRSLTVICPHTPGILEGLRRELIPDFTITLKDEASDWSFAPGHLRSKGMVNGKCTYYLCDPEKCYPPSTDDNEILEYIRGV</sequence>
<dbReference type="RefSeq" id="WP_074359776.1">
    <property type="nucleotide sequence ID" value="NZ_CP104550.1"/>
</dbReference>
<proteinExistence type="predicted"/>
<evidence type="ECO:0000313" key="2">
    <source>
        <dbReference type="EMBL" id="MEJ8542738.1"/>
    </source>
</evidence>
<reference evidence="3" key="1">
    <citation type="submission" date="2022-09" db="EMBL/GenBank/DDBJ databases">
        <title>Characterization of three MwoI isoschizomers from sequenced genome and metagenomes.</title>
        <authorList>
            <person name="Fomenkov A."/>
            <person name="Xu S.Y."/>
            <person name="Roberts R.J."/>
        </authorList>
    </citation>
    <scope>NUCLEOTIDE SEQUENCE</scope>
    <source>
        <strain evidence="3">DSM 2970</strain>
    </source>
</reference>
<evidence type="ECO:0000313" key="4">
    <source>
        <dbReference type="Proteomes" id="UP001369247"/>
    </source>
</evidence>
<dbReference type="EMBL" id="CP104550">
    <property type="protein sequence ID" value="UXH31060.1"/>
    <property type="molecule type" value="Genomic_DNA"/>
</dbReference>
<feature type="domain" description="Spermatogenesis-associated protein 20-like TRX" evidence="1">
    <location>
        <begin position="7"/>
        <end position="168"/>
    </location>
</feature>
<dbReference type="Pfam" id="PF03190">
    <property type="entry name" value="Thioredox_DsbH"/>
    <property type="match status" value="1"/>
</dbReference>
<dbReference type="GeneID" id="58978757"/>
<dbReference type="SUPFAM" id="SSF48208">
    <property type="entry name" value="Six-hairpin glycosidases"/>
    <property type="match status" value="1"/>
</dbReference>
<dbReference type="CDD" id="cd02955">
    <property type="entry name" value="SSP411"/>
    <property type="match status" value="1"/>
</dbReference>
<dbReference type="AlphaFoldDB" id="A0A9E7RRB2"/>
<protein>
    <submittedName>
        <fullName evidence="3">Thioredoxin domain-containing protein</fullName>
    </submittedName>
</protein>
<evidence type="ECO:0000313" key="3">
    <source>
        <dbReference type="EMBL" id="UXH31060.1"/>
    </source>
</evidence>
<dbReference type="InterPro" id="IPR012341">
    <property type="entry name" value="6hp_glycosidase-like_sf"/>
</dbReference>
<dbReference type="PANTHER" id="PTHR42899:SF1">
    <property type="entry name" value="SPERMATOGENESIS-ASSOCIATED PROTEIN 20"/>
    <property type="match status" value="1"/>
</dbReference>
<dbReference type="GeneID" id="75106746"/>
<dbReference type="Gene3D" id="1.50.10.10">
    <property type="match status" value="1"/>
</dbReference>
<reference evidence="2 4" key="2">
    <citation type="submission" date="2023-12" db="EMBL/GenBank/DDBJ databases">
        <title>Phenotypic and Genomic Characterization of Methanothermobacter wolfeii Strain BSEL, a CO2-Capturing Archaeon with Minimal Nutrient Requirements.</title>
        <authorList>
            <person name="Ale Enriquez F."/>
            <person name="Ahring B.K."/>
        </authorList>
    </citation>
    <scope>NUCLEOTIDE SEQUENCE [LARGE SCALE GENOMIC DNA]</scope>
    <source>
        <strain evidence="2 4">BSEL-1</strain>
    </source>
</reference>
<gene>
    <name evidence="3" type="ORF">N5910_05800</name>
    <name evidence="2" type="ORF">U2150_04440</name>
</gene>
<dbReference type="EMBL" id="JAXUHJ010000008">
    <property type="protein sequence ID" value="MEJ8542738.1"/>
    <property type="molecule type" value="Genomic_DNA"/>
</dbReference>
<accession>A0A9E7RRB2</accession>
<dbReference type="InterPro" id="IPR024705">
    <property type="entry name" value="Ssp411"/>
</dbReference>
<dbReference type="KEGG" id="mwo:MWSIV6_1127"/>
<organism evidence="3">
    <name type="scientific">Methanothermobacter wolfeii</name>
    <name type="common">Methanobacterium wolfei</name>
    <dbReference type="NCBI Taxonomy" id="145261"/>
    <lineage>
        <taxon>Archaea</taxon>
        <taxon>Methanobacteriati</taxon>
        <taxon>Methanobacteriota</taxon>
        <taxon>Methanomada group</taxon>
        <taxon>Methanobacteria</taxon>
        <taxon>Methanobacteriales</taxon>
        <taxon>Methanobacteriaceae</taxon>
        <taxon>Methanothermobacter</taxon>
    </lineage>
</organism>
<dbReference type="PIRSF" id="PIRSF006402">
    <property type="entry name" value="UCP006402_thioredoxin"/>
    <property type="match status" value="1"/>
</dbReference>
<dbReference type="Proteomes" id="UP001369247">
    <property type="component" value="Unassembled WGS sequence"/>
</dbReference>
<dbReference type="InterPro" id="IPR008928">
    <property type="entry name" value="6-hairpin_glycosidase_sf"/>
</dbReference>
<evidence type="ECO:0000259" key="1">
    <source>
        <dbReference type="Pfam" id="PF03190"/>
    </source>
</evidence>
<dbReference type="InterPro" id="IPR036249">
    <property type="entry name" value="Thioredoxin-like_sf"/>
</dbReference>
<dbReference type="Proteomes" id="UP001065373">
    <property type="component" value="Chromosome"/>
</dbReference>